<name>A0ABU0MNW0_9PROT</name>
<feature type="region of interest" description="Disordered" evidence="3">
    <location>
        <begin position="165"/>
        <end position="195"/>
    </location>
</feature>
<feature type="domain" description="N-acetyltransferase" evidence="4">
    <location>
        <begin position="2"/>
        <end position="157"/>
    </location>
</feature>
<keyword evidence="2" id="KW-0012">Acyltransferase</keyword>
<sequence>MTTIRLASRRDRYGVAAMMQRSWIDAYPPMVPARHMRRDKARGIERWLAERMKWPGYRALTIGAPRSPLGVCAFFPVRPGLFEIDLMFVAPGARSAGVGSALLSQAIATIEERHAACRLWVGTRNTRAKRWYVRHGFVHTGLKAHLRWNGFMWQVDEMHRRVVSPRVSGGDRPVMPEPACPAPGEGRERGSDPRP</sequence>
<evidence type="ECO:0000313" key="5">
    <source>
        <dbReference type="EMBL" id="MDQ0534841.1"/>
    </source>
</evidence>
<evidence type="ECO:0000256" key="2">
    <source>
        <dbReference type="ARBA" id="ARBA00023315"/>
    </source>
</evidence>
<evidence type="ECO:0000259" key="4">
    <source>
        <dbReference type="PROSITE" id="PS51186"/>
    </source>
</evidence>
<evidence type="ECO:0000256" key="3">
    <source>
        <dbReference type="SAM" id="MobiDB-lite"/>
    </source>
</evidence>
<keyword evidence="6" id="KW-1185">Reference proteome</keyword>
<dbReference type="InterPro" id="IPR050832">
    <property type="entry name" value="Bact_Acetyltransf"/>
</dbReference>
<dbReference type="CDD" id="cd04301">
    <property type="entry name" value="NAT_SF"/>
    <property type="match status" value="1"/>
</dbReference>
<evidence type="ECO:0000256" key="1">
    <source>
        <dbReference type="ARBA" id="ARBA00022679"/>
    </source>
</evidence>
<proteinExistence type="predicted"/>
<dbReference type="SUPFAM" id="SSF55729">
    <property type="entry name" value="Acyl-CoA N-acyltransferases (Nat)"/>
    <property type="match status" value="1"/>
</dbReference>
<dbReference type="Gene3D" id="3.40.630.30">
    <property type="match status" value="1"/>
</dbReference>
<dbReference type="EMBL" id="JAUSVU010000014">
    <property type="protein sequence ID" value="MDQ0534841.1"/>
    <property type="molecule type" value="Genomic_DNA"/>
</dbReference>
<dbReference type="PANTHER" id="PTHR43877">
    <property type="entry name" value="AMINOALKYLPHOSPHONATE N-ACETYLTRANSFERASE-RELATED-RELATED"/>
    <property type="match status" value="1"/>
</dbReference>
<accession>A0ABU0MNW0</accession>
<dbReference type="InterPro" id="IPR000182">
    <property type="entry name" value="GNAT_dom"/>
</dbReference>
<reference evidence="5 6" key="1">
    <citation type="submission" date="2023-07" db="EMBL/GenBank/DDBJ databases">
        <title>Genomic Encyclopedia of Type Strains, Phase IV (KMG-IV): sequencing the most valuable type-strain genomes for metagenomic binning, comparative biology and taxonomic classification.</title>
        <authorList>
            <person name="Goeker M."/>
        </authorList>
    </citation>
    <scope>NUCLEOTIDE SEQUENCE [LARGE SCALE GENOMIC DNA]</scope>
    <source>
        <strain evidence="5 6">DSM 19922</strain>
    </source>
</reference>
<dbReference type="Pfam" id="PF00583">
    <property type="entry name" value="Acetyltransf_1"/>
    <property type="match status" value="1"/>
</dbReference>
<protein>
    <submittedName>
        <fullName evidence="5">GNAT superfamily N-acetyltransferase</fullName>
    </submittedName>
</protein>
<dbReference type="PROSITE" id="PS51186">
    <property type="entry name" value="GNAT"/>
    <property type="match status" value="1"/>
</dbReference>
<dbReference type="InterPro" id="IPR016181">
    <property type="entry name" value="Acyl_CoA_acyltransferase"/>
</dbReference>
<dbReference type="RefSeq" id="WP_209984909.1">
    <property type="nucleotide sequence ID" value="NZ_JAGINO010000015.1"/>
</dbReference>
<keyword evidence="1" id="KW-0808">Transferase</keyword>
<evidence type="ECO:0000313" key="6">
    <source>
        <dbReference type="Proteomes" id="UP001244552"/>
    </source>
</evidence>
<feature type="compositionally biased region" description="Basic and acidic residues" evidence="3">
    <location>
        <begin position="185"/>
        <end position="195"/>
    </location>
</feature>
<organism evidence="5 6">
    <name type="scientific">Azospirillum picis</name>
    <dbReference type="NCBI Taxonomy" id="488438"/>
    <lineage>
        <taxon>Bacteria</taxon>
        <taxon>Pseudomonadati</taxon>
        <taxon>Pseudomonadota</taxon>
        <taxon>Alphaproteobacteria</taxon>
        <taxon>Rhodospirillales</taxon>
        <taxon>Azospirillaceae</taxon>
        <taxon>Azospirillum</taxon>
    </lineage>
</organism>
<comment type="caution">
    <text evidence="5">The sequence shown here is derived from an EMBL/GenBank/DDBJ whole genome shotgun (WGS) entry which is preliminary data.</text>
</comment>
<dbReference type="PANTHER" id="PTHR43877:SF2">
    <property type="entry name" value="AMINOALKYLPHOSPHONATE N-ACETYLTRANSFERASE-RELATED"/>
    <property type="match status" value="1"/>
</dbReference>
<gene>
    <name evidence="5" type="ORF">QO018_003718</name>
</gene>
<dbReference type="Proteomes" id="UP001244552">
    <property type="component" value="Unassembled WGS sequence"/>
</dbReference>